<dbReference type="PANTHER" id="PTHR20859">
    <property type="entry name" value="INTERFERON/INTERLEUKIN RECEPTOR"/>
    <property type="match status" value="1"/>
</dbReference>
<keyword evidence="2" id="KW-0472">Membrane</keyword>
<name>A0A8M1KLF4_CLUHA</name>
<dbReference type="PANTHER" id="PTHR20859:SF85">
    <property type="entry name" value="INTERFERON ALPHA_BETA RECEPTOR 1 ISOFORM X1"/>
    <property type="match status" value="1"/>
</dbReference>
<evidence type="ECO:0000313" key="4">
    <source>
        <dbReference type="Proteomes" id="UP000515152"/>
    </source>
</evidence>
<dbReference type="AlphaFoldDB" id="A0A8M1KLF4"/>
<feature type="domain" description="Interferon/interleukin receptor" evidence="3">
    <location>
        <begin position="11"/>
        <end position="53"/>
    </location>
</feature>
<evidence type="ECO:0000313" key="5">
    <source>
        <dbReference type="RefSeq" id="XP_042563208.1"/>
    </source>
</evidence>
<dbReference type="KEGG" id="char:122132605"/>
<dbReference type="Proteomes" id="UP000515152">
    <property type="component" value="Unplaced"/>
</dbReference>
<feature type="region of interest" description="Disordered" evidence="1">
    <location>
        <begin position="158"/>
        <end position="215"/>
    </location>
</feature>
<dbReference type="InterPro" id="IPR015373">
    <property type="entry name" value="Interferon/interleukin_rcp_dom"/>
</dbReference>
<keyword evidence="2" id="KW-1133">Transmembrane helix</keyword>
<dbReference type="InterPro" id="IPR050650">
    <property type="entry name" value="Type-II_Cytokine-TF_Rcpt"/>
</dbReference>
<reference evidence="5" key="1">
    <citation type="submission" date="2025-08" db="UniProtKB">
        <authorList>
            <consortium name="RefSeq"/>
        </authorList>
    </citation>
    <scope>IDENTIFICATION</scope>
</reference>
<feature type="compositionally biased region" description="Basic and acidic residues" evidence="1">
    <location>
        <begin position="183"/>
        <end position="200"/>
    </location>
</feature>
<dbReference type="RefSeq" id="XP_042563208.1">
    <property type="nucleotide sequence ID" value="XM_042707274.1"/>
</dbReference>
<gene>
    <name evidence="5" type="primary">LOC122132605</name>
</gene>
<dbReference type="GeneID" id="122132605"/>
<evidence type="ECO:0000256" key="2">
    <source>
        <dbReference type="SAM" id="Phobius"/>
    </source>
</evidence>
<dbReference type="GO" id="GO:0005886">
    <property type="term" value="C:plasma membrane"/>
    <property type="evidence" value="ECO:0007669"/>
    <property type="project" value="TreeGrafter"/>
</dbReference>
<sequence length="215" mass="24115">MMPQAAELVNSDPALVTLSGLVEWVVYCVRVQTRYDFYRKYSAYTAPRCIRTQGQTPYWQVALWFLLSLGVVFAVVLLSAFSFLRFFGVLKSTYFPSNQLPIHIQEYLQDAASDRPRLLTPESDSELLIGQLDICPEVAVAPATGVLEMQSELEYAHHDRHGSGDSGMYSAEEASGGGVALQETEKHKGRGEREGERKNEEEEEEEDEGVRDVCV</sequence>
<keyword evidence="2" id="KW-0812">Transmembrane</keyword>
<dbReference type="OrthoDB" id="9944680at2759"/>
<evidence type="ECO:0000256" key="1">
    <source>
        <dbReference type="SAM" id="MobiDB-lite"/>
    </source>
</evidence>
<accession>A0A8M1KLF4</accession>
<evidence type="ECO:0000259" key="3">
    <source>
        <dbReference type="Pfam" id="PF09294"/>
    </source>
</evidence>
<proteinExistence type="predicted"/>
<dbReference type="GO" id="GO:0004904">
    <property type="term" value="F:interferon receptor activity"/>
    <property type="evidence" value="ECO:0007669"/>
    <property type="project" value="TreeGrafter"/>
</dbReference>
<protein>
    <submittedName>
        <fullName evidence="5">Interferon alpha/beta receptor 1b-like</fullName>
    </submittedName>
</protein>
<dbReference type="Pfam" id="PF09294">
    <property type="entry name" value="Interfer-bind"/>
    <property type="match status" value="1"/>
</dbReference>
<keyword evidence="4" id="KW-1185">Reference proteome</keyword>
<feature type="transmembrane region" description="Helical" evidence="2">
    <location>
        <begin position="61"/>
        <end position="84"/>
    </location>
</feature>
<organism evidence="4 5">
    <name type="scientific">Clupea harengus</name>
    <name type="common">Atlantic herring</name>
    <dbReference type="NCBI Taxonomy" id="7950"/>
    <lineage>
        <taxon>Eukaryota</taxon>
        <taxon>Metazoa</taxon>
        <taxon>Chordata</taxon>
        <taxon>Craniata</taxon>
        <taxon>Vertebrata</taxon>
        <taxon>Euteleostomi</taxon>
        <taxon>Actinopterygii</taxon>
        <taxon>Neopterygii</taxon>
        <taxon>Teleostei</taxon>
        <taxon>Clupei</taxon>
        <taxon>Clupeiformes</taxon>
        <taxon>Clupeoidei</taxon>
        <taxon>Clupeidae</taxon>
        <taxon>Clupea</taxon>
    </lineage>
</organism>